<dbReference type="RefSeq" id="WP_092238568.1">
    <property type="nucleotide sequence ID" value="NZ_FNLL01000025.1"/>
</dbReference>
<accession>A0A1H2KAE0</accession>
<reference evidence="2" key="1">
    <citation type="submission" date="2016-10" db="EMBL/GenBank/DDBJ databases">
        <authorList>
            <person name="Varghese N."/>
            <person name="Submissions S."/>
        </authorList>
    </citation>
    <scope>NUCLEOTIDE SEQUENCE [LARGE SCALE GENOMIC DNA]</scope>
    <source>
        <strain evidence="2">DSM 3384</strain>
    </source>
</reference>
<evidence type="ECO:0000313" key="2">
    <source>
        <dbReference type="Proteomes" id="UP000199608"/>
    </source>
</evidence>
<organism evidence="1 2">
    <name type="scientific">Desulfobacula phenolica</name>
    <dbReference type="NCBI Taxonomy" id="90732"/>
    <lineage>
        <taxon>Bacteria</taxon>
        <taxon>Pseudomonadati</taxon>
        <taxon>Thermodesulfobacteriota</taxon>
        <taxon>Desulfobacteria</taxon>
        <taxon>Desulfobacterales</taxon>
        <taxon>Desulfobacteraceae</taxon>
        <taxon>Desulfobacula</taxon>
    </lineage>
</organism>
<dbReference type="EMBL" id="FNLL01000025">
    <property type="protein sequence ID" value="SDU65316.1"/>
    <property type="molecule type" value="Genomic_DNA"/>
</dbReference>
<keyword evidence="2" id="KW-1185">Reference proteome</keyword>
<proteinExistence type="predicted"/>
<sequence>MINLSNKAATRFKVKWKELEERSGDFWKVDIMMIGRVPMLLIVHEYTLFTIIRRKSTFQNLHNVSSEILKSCPWYHGPKSLSLGKNGNRKLNGSVNEIKRITAGLYSPEQINAMEMSINQCIFSYLSTKKRDYLNPFEAVESYVKGKTHWIEENKR</sequence>
<name>A0A1H2KAE0_9BACT</name>
<dbReference type="AlphaFoldDB" id="A0A1H2KAE0"/>
<dbReference type="Proteomes" id="UP000199608">
    <property type="component" value="Unassembled WGS sequence"/>
</dbReference>
<protein>
    <submittedName>
        <fullName evidence="1">Uncharacterized protein</fullName>
    </submittedName>
</protein>
<gene>
    <name evidence="1" type="ORF">SAMN04487931_1259</name>
</gene>
<evidence type="ECO:0000313" key="1">
    <source>
        <dbReference type="EMBL" id="SDU65316.1"/>
    </source>
</evidence>